<dbReference type="PANTHER" id="PTHR47221:SF7">
    <property type="entry name" value="FIBRINOGEN BETA CHAIN"/>
    <property type="match status" value="1"/>
</dbReference>
<evidence type="ECO:0000313" key="6">
    <source>
        <dbReference type="Proteomes" id="UP001168821"/>
    </source>
</evidence>
<dbReference type="Gene3D" id="3.90.215.10">
    <property type="entry name" value="Gamma Fibrinogen, chain A, domain 1"/>
    <property type="match status" value="2"/>
</dbReference>
<proteinExistence type="predicted"/>
<dbReference type="PROSITE" id="PS51406">
    <property type="entry name" value="FIBRINOGEN_C_2"/>
    <property type="match status" value="1"/>
</dbReference>
<accession>A0AA38M8H9</accession>
<dbReference type="SMART" id="SM00186">
    <property type="entry name" value="FBG"/>
    <property type="match status" value="1"/>
</dbReference>
<evidence type="ECO:0000256" key="3">
    <source>
        <dbReference type="ARBA" id="ARBA00023157"/>
    </source>
</evidence>
<keyword evidence="3" id="KW-1015">Disulfide bond</keyword>
<evidence type="ECO:0000313" key="5">
    <source>
        <dbReference type="EMBL" id="KAJ3646507.1"/>
    </source>
</evidence>
<keyword evidence="6" id="KW-1185">Reference proteome</keyword>
<dbReference type="InterPro" id="IPR014716">
    <property type="entry name" value="Fibrinogen_a/b/g_C_1"/>
</dbReference>
<evidence type="ECO:0000256" key="2">
    <source>
        <dbReference type="ARBA" id="ARBA00022525"/>
    </source>
</evidence>
<dbReference type="Proteomes" id="UP001168821">
    <property type="component" value="Unassembled WGS sequence"/>
</dbReference>
<dbReference type="InterPro" id="IPR037579">
    <property type="entry name" value="FIB_ANG-like"/>
</dbReference>
<feature type="domain" description="Fibrinogen C-terminal" evidence="4">
    <location>
        <begin position="194"/>
        <end position="248"/>
    </location>
</feature>
<dbReference type="Pfam" id="PF00147">
    <property type="entry name" value="Fibrinogen_C"/>
    <property type="match status" value="2"/>
</dbReference>
<evidence type="ECO:0000256" key="1">
    <source>
        <dbReference type="ARBA" id="ARBA00004613"/>
    </source>
</evidence>
<comment type="caution">
    <text evidence="5">The sequence shown here is derived from an EMBL/GenBank/DDBJ whole genome shotgun (WGS) entry which is preliminary data.</text>
</comment>
<reference evidence="5" key="1">
    <citation type="journal article" date="2023" name="G3 (Bethesda)">
        <title>Whole genome assemblies of Zophobas morio and Tenebrio molitor.</title>
        <authorList>
            <person name="Kaur S."/>
            <person name="Stinson S.A."/>
            <person name="diCenzo G.C."/>
        </authorList>
    </citation>
    <scope>NUCLEOTIDE SEQUENCE</scope>
    <source>
        <strain evidence="5">QUZm001</strain>
    </source>
</reference>
<dbReference type="GO" id="GO:0030674">
    <property type="term" value="F:protein-macromolecule adaptor activity"/>
    <property type="evidence" value="ECO:0007669"/>
    <property type="project" value="TreeGrafter"/>
</dbReference>
<dbReference type="AlphaFoldDB" id="A0AA38M8H9"/>
<dbReference type="PANTHER" id="PTHR47221">
    <property type="entry name" value="FIBRINOGEN ALPHA CHAIN"/>
    <property type="match status" value="1"/>
</dbReference>
<dbReference type="InterPro" id="IPR002181">
    <property type="entry name" value="Fibrinogen_a/b/g_C_dom"/>
</dbReference>
<evidence type="ECO:0000259" key="4">
    <source>
        <dbReference type="PROSITE" id="PS51406"/>
    </source>
</evidence>
<protein>
    <recommendedName>
        <fullName evidence="4">Fibrinogen C-terminal domain-containing protein</fullName>
    </recommendedName>
</protein>
<comment type="subcellular location">
    <subcellularLocation>
        <location evidence="1">Secreted</location>
    </subcellularLocation>
</comment>
<dbReference type="NCBIfam" id="NF040941">
    <property type="entry name" value="GGGWT_bact"/>
    <property type="match status" value="1"/>
</dbReference>
<organism evidence="5 6">
    <name type="scientific">Zophobas morio</name>
    <dbReference type="NCBI Taxonomy" id="2755281"/>
    <lineage>
        <taxon>Eukaryota</taxon>
        <taxon>Metazoa</taxon>
        <taxon>Ecdysozoa</taxon>
        <taxon>Arthropoda</taxon>
        <taxon>Hexapoda</taxon>
        <taxon>Insecta</taxon>
        <taxon>Pterygota</taxon>
        <taxon>Neoptera</taxon>
        <taxon>Endopterygota</taxon>
        <taxon>Coleoptera</taxon>
        <taxon>Polyphaga</taxon>
        <taxon>Cucujiformia</taxon>
        <taxon>Tenebrionidae</taxon>
        <taxon>Zophobas</taxon>
    </lineage>
</organism>
<gene>
    <name evidence="5" type="ORF">Zmor_024092</name>
</gene>
<name>A0AA38M8H9_9CUCU</name>
<dbReference type="InterPro" id="IPR036056">
    <property type="entry name" value="Fibrinogen-like_C"/>
</dbReference>
<keyword evidence="2" id="KW-0964">Secreted</keyword>
<sequence>MSNQRESTKLILSESEKHITGIKSYVQTHFSNLENQLKETKQEIVAETEGNVRLQITQAKNEILAKINISGELTKLSISKYEQLASEIQSEIRIQSKEIEATLNTSGAFNEINNKLININEKEQSVKEQLTETNGMVDEIKALLLNNENLIEKIQSNVQTQFTEAKAEISQLQDLNEIKNQLAKTQEKILTEIHDCKSVPKDCREVQNRGYNTSGIFRIQPMLSLQSFLVWCDMSIREGGWTYVNNRFGEHWLGLDHLYELTSTKPTELFFELVDWDLKKVYALYDDFQMGNELESYRIKTVGNTTDHGENIRCADYHKARWWYSSCYSSCLTCRYRPMNEVKTSKYFDFGVHWVTFHGVEQSLKEARMMIRPRHG</sequence>
<dbReference type="GO" id="GO:0005577">
    <property type="term" value="C:fibrinogen complex"/>
    <property type="evidence" value="ECO:0007669"/>
    <property type="project" value="TreeGrafter"/>
</dbReference>
<dbReference type="EMBL" id="JALNTZ010000007">
    <property type="protein sequence ID" value="KAJ3646507.1"/>
    <property type="molecule type" value="Genomic_DNA"/>
</dbReference>
<dbReference type="GO" id="GO:0034116">
    <property type="term" value="P:positive regulation of heterotypic cell-cell adhesion"/>
    <property type="evidence" value="ECO:0007669"/>
    <property type="project" value="TreeGrafter"/>
</dbReference>
<dbReference type="GO" id="GO:0005201">
    <property type="term" value="F:extracellular matrix structural constituent"/>
    <property type="evidence" value="ECO:0007669"/>
    <property type="project" value="TreeGrafter"/>
</dbReference>
<dbReference type="SUPFAM" id="SSF56496">
    <property type="entry name" value="Fibrinogen C-terminal domain-like"/>
    <property type="match status" value="1"/>
</dbReference>